<evidence type="ECO:0000313" key="8">
    <source>
        <dbReference type="EMBL" id="CCE93192.1"/>
    </source>
</evidence>
<feature type="transmembrane region" description="Helical" evidence="7">
    <location>
        <begin position="549"/>
        <end position="572"/>
    </location>
</feature>
<dbReference type="Proteomes" id="UP000005627">
    <property type="component" value="Chromosome 6"/>
</dbReference>
<evidence type="ECO:0000256" key="3">
    <source>
        <dbReference type="ARBA" id="ARBA00022692"/>
    </source>
</evidence>
<feature type="chain" id="PRO_5007362040" description="Transmembrane 9 superfamily member" evidence="7">
    <location>
        <begin position="18"/>
        <end position="656"/>
    </location>
</feature>
<organism evidence="8 9">
    <name type="scientific">Torulaspora delbrueckii</name>
    <name type="common">Yeast</name>
    <name type="synonym">Candida colliculosa</name>
    <dbReference type="NCBI Taxonomy" id="4950"/>
    <lineage>
        <taxon>Eukaryota</taxon>
        <taxon>Fungi</taxon>
        <taxon>Dikarya</taxon>
        <taxon>Ascomycota</taxon>
        <taxon>Saccharomycotina</taxon>
        <taxon>Saccharomycetes</taxon>
        <taxon>Saccharomycetales</taxon>
        <taxon>Saccharomycetaceae</taxon>
        <taxon>Torulaspora</taxon>
    </lineage>
</organism>
<dbReference type="GO" id="GO:0005768">
    <property type="term" value="C:endosome"/>
    <property type="evidence" value="ECO:0007669"/>
    <property type="project" value="TreeGrafter"/>
</dbReference>
<feature type="transmembrane region" description="Helical" evidence="7">
    <location>
        <begin position="395"/>
        <end position="415"/>
    </location>
</feature>
<feature type="transmembrane region" description="Helical" evidence="7">
    <location>
        <begin position="616"/>
        <end position="646"/>
    </location>
</feature>
<feature type="transmembrane region" description="Helical" evidence="7">
    <location>
        <begin position="584"/>
        <end position="604"/>
    </location>
</feature>
<feature type="transmembrane region" description="Helical" evidence="7">
    <location>
        <begin position="294"/>
        <end position="316"/>
    </location>
</feature>
<keyword evidence="4 7" id="KW-0732">Signal</keyword>
<dbReference type="GO" id="GO:0000329">
    <property type="term" value="C:fungal-type vacuole membrane"/>
    <property type="evidence" value="ECO:0007669"/>
    <property type="project" value="TreeGrafter"/>
</dbReference>
<dbReference type="KEGG" id="tdl:TDEL_0F03810"/>
<dbReference type="Pfam" id="PF02990">
    <property type="entry name" value="EMP70"/>
    <property type="match status" value="1"/>
</dbReference>
<keyword evidence="5 7" id="KW-1133">Transmembrane helix</keyword>
<evidence type="ECO:0000256" key="2">
    <source>
        <dbReference type="ARBA" id="ARBA00005227"/>
    </source>
</evidence>
<dbReference type="GO" id="GO:0072657">
    <property type="term" value="P:protein localization to membrane"/>
    <property type="evidence" value="ECO:0007669"/>
    <property type="project" value="TreeGrafter"/>
</dbReference>
<evidence type="ECO:0000256" key="6">
    <source>
        <dbReference type="ARBA" id="ARBA00023136"/>
    </source>
</evidence>
<dbReference type="eggNOG" id="KOG1278">
    <property type="taxonomic scope" value="Eukaryota"/>
</dbReference>
<gene>
    <name evidence="8" type="primary">TDEL0F03810</name>
    <name evidence="8" type="ORF">TDEL_0F03810</name>
</gene>
<dbReference type="GeneID" id="11504253"/>
<comment type="subcellular location">
    <subcellularLocation>
        <location evidence="1">Membrane</location>
        <topology evidence="1">Multi-pass membrane protein</topology>
    </subcellularLocation>
</comment>
<dbReference type="RefSeq" id="XP_003682403.1">
    <property type="nucleotide sequence ID" value="XM_003682355.1"/>
</dbReference>
<evidence type="ECO:0000256" key="5">
    <source>
        <dbReference type="ARBA" id="ARBA00022989"/>
    </source>
</evidence>
<protein>
    <recommendedName>
        <fullName evidence="7">Transmembrane 9 superfamily member</fullName>
    </recommendedName>
</protein>
<keyword evidence="6 7" id="KW-0472">Membrane</keyword>
<name>G8ZX48_TORDE</name>
<keyword evidence="9" id="KW-1185">Reference proteome</keyword>
<reference evidence="8 9" key="1">
    <citation type="journal article" date="2011" name="Proc. Natl. Acad. Sci. U.S.A.">
        <title>Evolutionary erosion of yeast sex chromosomes by mating-type switching accidents.</title>
        <authorList>
            <person name="Gordon J.L."/>
            <person name="Armisen D."/>
            <person name="Proux-Wera E."/>
            <person name="Oheigeartaigh S.S."/>
            <person name="Byrne K.P."/>
            <person name="Wolfe K.H."/>
        </authorList>
    </citation>
    <scope>NUCLEOTIDE SEQUENCE [LARGE SCALE GENOMIC DNA]</scope>
    <source>
        <strain evidence="9">ATCC 10662 / CBS 1146 / NBRC 0425 / NCYC 2629 / NRRL Y-866</strain>
    </source>
</reference>
<dbReference type="AlphaFoldDB" id="G8ZX48"/>
<dbReference type="InterPro" id="IPR004240">
    <property type="entry name" value="EMP70"/>
</dbReference>
<accession>G8ZX48</accession>
<comment type="similarity">
    <text evidence="2 7">Belongs to the nonaspanin (TM9SF) (TC 9.A.2) family.</text>
</comment>
<dbReference type="PANTHER" id="PTHR10766">
    <property type="entry name" value="TRANSMEMBRANE 9 SUPERFAMILY PROTEIN"/>
    <property type="match status" value="1"/>
</dbReference>
<evidence type="ECO:0000256" key="4">
    <source>
        <dbReference type="ARBA" id="ARBA00022729"/>
    </source>
</evidence>
<evidence type="ECO:0000256" key="1">
    <source>
        <dbReference type="ARBA" id="ARBA00004141"/>
    </source>
</evidence>
<evidence type="ECO:0000313" key="9">
    <source>
        <dbReference type="Proteomes" id="UP000005627"/>
    </source>
</evidence>
<proteinExistence type="inferred from homology"/>
<dbReference type="EMBL" id="HE616747">
    <property type="protein sequence ID" value="CCE93192.1"/>
    <property type="molecule type" value="Genomic_DNA"/>
</dbReference>
<dbReference type="FunCoup" id="G8ZX48">
    <property type="interactions" value="1019"/>
</dbReference>
<feature type="transmembrane region" description="Helical" evidence="7">
    <location>
        <begin position="457"/>
        <end position="477"/>
    </location>
</feature>
<dbReference type="OrthoDB" id="1666796at2759"/>
<dbReference type="HOGENOM" id="CLU_010714_4_0_1"/>
<keyword evidence="3 7" id="KW-0812">Transmembrane</keyword>
<dbReference type="InParanoid" id="G8ZX48"/>
<evidence type="ECO:0000256" key="7">
    <source>
        <dbReference type="RuleBase" id="RU363079"/>
    </source>
</evidence>
<dbReference type="PANTHER" id="PTHR10766:SF111">
    <property type="entry name" value="TRANSMEMBRANE 9 SUPERFAMILY MEMBER 2"/>
    <property type="match status" value="1"/>
</dbReference>
<dbReference type="GO" id="GO:0007034">
    <property type="term" value="P:vacuolar transport"/>
    <property type="evidence" value="ECO:0007669"/>
    <property type="project" value="TreeGrafter"/>
</dbReference>
<feature type="transmembrane region" description="Helical" evidence="7">
    <location>
        <begin position="356"/>
        <end position="383"/>
    </location>
</feature>
<feature type="transmembrane region" description="Helical" evidence="7">
    <location>
        <begin position="427"/>
        <end position="451"/>
    </location>
</feature>
<sequence length="656" mass="73960">MHFFFTALSLLWAVSRASFLPGISPTNYDAKSEIALYVNHLTPSRHFQHKDKDGNNIKSDKEHYLYSYDYYNSKLHFCKPENVIEQAESLGSVLFGDRLYNSPFKLNMLEDKSCVSLCKSVIPGEDAAFINKLIKNGFLHNWLVDGLPAGTLINNERESSAHITNGFPLGSVEIMQGVHNGAMATPREETGISAHGSNVVVNLELPHLNNHYDITIQYHEPEAGKYRIVGVEVEPKSIKQTSNSCEFTGEQISLSEDQDNEVLYTYSVRYVRFSHTWATRWDNYRFSYDTTVQWFSLISCVIVVIGLSSVVLHMLLRALKSDFARYNELNLDDEFHEESGWKLSHGDVFRMPNKSLLLSVLVGSGVQLLLLAVGGIVIAAIAFNNAGSREVLPTIFFVLYALFGFVGSYASMGVYRFFKGPYPKVNMILTPFLIPGLILLTIISLNFFLLIAHSSDAIPFSALFAVVLLWLIISVPLSLAGSLTAIKTCSWDQHPTKTNQIARQIPFQPWYLKTLPAALVAGIFPFASIAVELYFIYNSLWFHQFFYMFGFSMVSLFLLVLTTALVTVMITYHSLCLENWQWQWRSFIVGGLGSAVYIFIHSIFFTEFKLRGFTTIVLYVGYSMLISILCCLTTGAVGFFSSMFLVRKIFSSVKVD</sequence>
<feature type="transmembrane region" description="Helical" evidence="7">
    <location>
        <begin position="517"/>
        <end position="537"/>
    </location>
</feature>
<feature type="signal peptide" evidence="7">
    <location>
        <begin position="1"/>
        <end position="17"/>
    </location>
</feature>